<dbReference type="RefSeq" id="XP_027608554.1">
    <property type="nucleotide sequence ID" value="XM_027752753.1"/>
</dbReference>
<dbReference type="AlphaFoldDB" id="A0A401G650"/>
<organism evidence="1 2">
    <name type="scientific">Sparassis crispa</name>
    <dbReference type="NCBI Taxonomy" id="139825"/>
    <lineage>
        <taxon>Eukaryota</taxon>
        <taxon>Fungi</taxon>
        <taxon>Dikarya</taxon>
        <taxon>Basidiomycota</taxon>
        <taxon>Agaricomycotina</taxon>
        <taxon>Agaricomycetes</taxon>
        <taxon>Polyporales</taxon>
        <taxon>Sparassidaceae</taxon>
        <taxon>Sparassis</taxon>
    </lineage>
</organism>
<dbReference type="OrthoDB" id="2751906at2759"/>
<evidence type="ECO:0000313" key="2">
    <source>
        <dbReference type="Proteomes" id="UP000287166"/>
    </source>
</evidence>
<sequence length="248" mass="28295">MPAGHSIKLVFSRHTVYELPLSSQPKFDKSQHMIATIRDPMGDKRAADDADSHPIYGPKRARVYHASLQVNEHYPPLSHKPAEQDVAVKWVRGEEAVRRLEHEAKLYNEKLASLQGTVVPRFYGFFSAVIQDINVGCIVLEWYKETANRADAISAVNINRMVMLLLIHQAGIQHNDIIDAHHMLVLPNASIRIIDFSKASDKHKCMARVDAEGEIINRCYELEKMKELINRCYELPVEKMKEITNGRC</sequence>
<dbReference type="InterPro" id="IPR011009">
    <property type="entry name" value="Kinase-like_dom_sf"/>
</dbReference>
<dbReference type="STRING" id="139825.A0A401G650"/>
<name>A0A401G650_9APHY</name>
<protein>
    <recommendedName>
        <fullName evidence="3">Protein kinase domain-containing protein</fullName>
    </recommendedName>
</protein>
<comment type="caution">
    <text evidence="1">The sequence shown here is derived from an EMBL/GenBank/DDBJ whole genome shotgun (WGS) entry which is preliminary data.</text>
</comment>
<dbReference type="SUPFAM" id="SSF56112">
    <property type="entry name" value="Protein kinase-like (PK-like)"/>
    <property type="match status" value="1"/>
</dbReference>
<evidence type="ECO:0008006" key="3">
    <source>
        <dbReference type="Google" id="ProtNLM"/>
    </source>
</evidence>
<gene>
    <name evidence="1" type="ORF">SCP_0105210</name>
</gene>
<accession>A0A401G650</accession>
<proteinExistence type="predicted"/>
<dbReference type="EMBL" id="BFAD01000001">
    <property type="protein sequence ID" value="GBE77641.1"/>
    <property type="molecule type" value="Genomic_DNA"/>
</dbReference>
<evidence type="ECO:0000313" key="1">
    <source>
        <dbReference type="EMBL" id="GBE77641.1"/>
    </source>
</evidence>
<dbReference type="GeneID" id="38774558"/>
<reference evidence="1 2" key="1">
    <citation type="journal article" date="2018" name="Sci. Rep.">
        <title>Genome sequence of the cauliflower mushroom Sparassis crispa (Hanabiratake) and its association with beneficial usage.</title>
        <authorList>
            <person name="Kiyama R."/>
            <person name="Furutani Y."/>
            <person name="Kawaguchi K."/>
            <person name="Nakanishi T."/>
        </authorList>
    </citation>
    <scope>NUCLEOTIDE SEQUENCE [LARGE SCALE GENOMIC DNA]</scope>
</reference>
<dbReference type="InParanoid" id="A0A401G650"/>
<keyword evidence="2" id="KW-1185">Reference proteome</keyword>
<dbReference type="Proteomes" id="UP000287166">
    <property type="component" value="Unassembled WGS sequence"/>
</dbReference>